<dbReference type="HOGENOM" id="CLU_1210763_0_0_1"/>
<evidence type="ECO:0000313" key="2">
    <source>
        <dbReference type="Proteomes" id="UP000008281"/>
    </source>
</evidence>
<evidence type="ECO:0000313" key="1">
    <source>
        <dbReference type="EMBL" id="EFO95681.1"/>
    </source>
</evidence>
<keyword evidence="2" id="KW-1185">Reference proteome</keyword>
<gene>
    <name evidence="1" type="ORF">CRE_13987</name>
</gene>
<reference evidence="1" key="1">
    <citation type="submission" date="2007-07" db="EMBL/GenBank/DDBJ databases">
        <title>PCAP assembly of the Caenorhabditis remanei genome.</title>
        <authorList>
            <consortium name="The Caenorhabditis remanei Sequencing Consortium"/>
            <person name="Wilson R.K."/>
        </authorList>
    </citation>
    <scope>NUCLEOTIDE SEQUENCE [LARGE SCALE GENOMIC DNA]</scope>
    <source>
        <strain evidence="1">PB4641</strain>
    </source>
</reference>
<organism evidence="2">
    <name type="scientific">Caenorhabditis remanei</name>
    <name type="common">Caenorhabditis vulgaris</name>
    <dbReference type="NCBI Taxonomy" id="31234"/>
    <lineage>
        <taxon>Eukaryota</taxon>
        <taxon>Metazoa</taxon>
        <taxon>Ecdysozoa</taxon>
        <taxon>Nematoda</taxon>
        <taxon>Chromadorea</taxon>
        <taxon>Rhabditida</taxon>
        <taxon>Rhabditina</taxon>
        <taxon>Rhabditomorpha</taxon>
        <taxon>Rhabditoidea</taxon>
        <taxon>Rhabditidae</taxon>
        <taxon>Peloderinae</taxon>
        <taxon>Caenorhabditis</taxon>
    </lineage>
</organism>
<sequence>MYKNSSGKSIFHKLADTGNSSIPHNPPKKCRTEDTIAPSSPIVNHVPIKKHVKSTTVSRDQKWLPAEFMKKTCVNQETGQALPREDCELSIHDKYFQFYSTPTTTPKKAIYVPIDEHVIDTLAVIMRAGFDLTNSDDVNTRLHSQITSTIYSFLEKRRMEFNQEHGKGSCQATAEEFNDHLLTSPNFRSNEGLQLVESNSLSSDEINPFYNDEENGLSTIHAYGDYTNM</sequence>
<dbReference type="AlphaFoldDB" id="E3M8N7"/>
<dbReference type="OrthoDB" id="5905254at2759"/>
<dbReference type="EMBL" id="DS268429">
    <property type="protein sequence ID" value="EFO95681.1"/>
    <property type="molecule type" value="Genomic_DNA"/>
</dbReference>
<protein>
    <submittedName>
        <fullName evidence="1">Uncharacterized protein</fullName>
    </submittedName>
</protein>
<proteinExistence type="predicted"/>
<accession>E3M8N7</accession>
<dbReference type="STRING" id="31234.E3M8N7"/>
<dbReference type="Proteomes" id="UP000008281">
    <property type="component" value="Unassembled WGS sequence"/>
</dbReference>
<dbReference type="InParanoid" id="E3M8N7"/>
<dbReference type="eggNOG" id="ENOG502TJVC">
    <property type="taxonomic scope" value="Eukaryota"/>
</dbReference>
<name>E3M8N7_CAERE</name>